<dbReference type="EMBL" id="LR031880">
    <property type="protein sequence ID" value="VDD62347.1"/>
    <property type="molecule type" value="Genomic_DNA"/>
</dbReference>
<keyword evidence="1" id="KW-0812">Transmembrane</keyword>
<evidence type="ECO:0000313" key="2">
    <source>
        <dbReference type="EMBL" id="VDD62347.1"/>
    </source>
</evidence>
<protein>
    <submittedName>
        <fullName evidence="2">Uncharacterized protein</fullName>
    </submittedName>
</protein>
<organism evidence="2">
    <name type="scientific">Brassica oleracea</name>
    <name type="common">Wild cabbage</name>
    <dbReference type="NCBI Taxonomy" id="3712"/>
    <lineage>
        <taxon>Eukaryota</taxon>
        <taxon>Viridiplantae</taxon>
        <taxon>Streptophyta</taxon>
        <taxon>Embryophyta</taxon>
        <taxon>Tracheophyta</taxon>
        <taxon>Spermatophyta</taxon>
        <taxon>Magnoliopsida</taxon>
        <taxon>eudicotyledons</taxon>
        <taxon>Gunneridae</taxon>
        <taxon>Pentapetalae</taxon>
        <taxon>rosids</taxon>
        <taxon>malvids</taxon>
        <taxon>Brassicales</taxon>
        <taxon>Brassicaceae</taxon>
        <taxon>Brassiceae</taxon>
        <taxon>Brassica</taxon>
    </lineage>
</organism>
<keyword evidence="1" id="KW-0472">Membrane</keyword>
<reference evidence="2" key="1">
    <citation type="submission" date="2018-11" db="EMBL/GenBank/DDBJ databases">
        <authorList>
            <consortium name="Genoscope - CEA"/>
            <person name="William W."/>
        </authorList>
    </citation>
    <scope>NUCLEOTIDE SEQUENCE</scope>
</reference>
<sequence length="54" mass="6086">MVVKSQRVVRIEWFIYGTRRLGGFCISSLVIMVLLMSVSSILMNQSLDLAVVII</sequence>
<feature type="transmembrane region" description="Helical" evidence="1">
    <location>
        <begin position="21"/>
        <end position="42"/>
    </location>
</feature>
<name>A0A3P6FVK2_BRAOL</name>
<keyword evidence="1" id="KW-1133">Transmembrane helix</keyword>
<dbReference type="AlphaFoldDB" id="A0A3P6FVK2"/>
<accession>A0A3P6FVK2</accession>
<proteinExistence type="predicted"/>
<evidence type="ECO:0000256" key="1">
    <source>
        <dbReference type="SAM" id="Phobius"/>
    </source>
</evidence>
<gene>
    <name evidence="2" type="ORF">BOLC6T37800H</name>
</gene>